<dbReference type="AlphaFoldDB" id="A0A919Q4Z4"/>
<protein>
    <submittedName>
        <fullName evidence="1">Uncharacterized protein</fullName>
    </submittedName>
</protein>
<gene>
    <name evidence="1" type="ORF">Aph01nite_05510</name>
</gene>
<sequence>MFRRLATPVSILAIISSVNGILAGGGGVSAQPAPPYGECCTDHDDGFSWG</sequence>
<comment type="caution">
    <text evidence="1">The sequence shown here is derived from an EMBL/GenBank/DDBJ whole genome shotgun (WGS) entry which is preliminary data.</text>
</comment>
<keyword evidence="2" id="KW-1185">Reference proteome</keyword>
<evidence type="ECO:0000313" key="2">
    <source>
        <dbReference type="Proteomes" id="UP000640052"/>
    </source>
</evidence>
<dbReference type="Proteomes" id="UP000640052">
    <property type="component" value="Unassembled WGS sequence"/>
</dbReference>
<dbReference type="EMBL" id="BOOA01000003">
    <property type="protein sequence ID" value="GIH22241.1"/>
    <property type="molecule type" value="Genomic_DNA"/>
</dbReference>
<accession>A0A919Q4Z4</accession>
<reference evidence="1" key="1">
    <citation type="submission" date="2021-01" db="EMBL/GenBank/DDBJ databases">
        <title>Whole genome shotgun sequence of Acrocarpospora phusangensis NBRC 108782.</title>
        <authorList>
            <person name="Komaki H."/>
            <person name="Tamura T."/>
        </authorList>
    </citation>
    <scope>NUCLEOTIDE SEQUENCE</scope>
    <source>
        <strain evidence="1">NBRC 108782</strain>
    </source>
</reference>
<name>A0A919Q4Z4_9ACTN</name>
<organism evidence="1 2">
    <name type="scientific">Acrocarpospora phusangensis</name>
    <dbReference type="NCBI Taxonomy" id="1070424"/>
    <lineage>
        <taxon>Bacteria</taxon>
        <taxon>Bacillati</taxon>
        <taxon>Actinomycetota</taxon>
        <taxon>Actinomycetes</taxon>
        <taxon>Streptosporangiales</taxon>
        <taxon>Streptosporangiaceae</taxon>
        <taxon>Acrocarpospora</taxon>
    </lineage>
</organism>
<evidence type="ECO:0000313" key="1">
    <source>
        <dbReference type="EMBL" id="GIH22241.1"/>
    </source>
</evidence>
<proteinExistence type="predicted"/>